<gene>
    <name evidence="2" type="ORF">GRJ2_001043200</name>
</gene>
<reference evidence="2 3" key="1">
    <citation type="submission" date="2024-06" db="EMBL/GenBank/DDBJ databases">
        <title>The draft genome of Grus japonensis, version 3.</title>
        <authorList>
            <person name="Nabeshima K."/>
            <person name="Suzuki S."/>
            <person name="Onuma M."/>
        </authorList>
    </citation>
    <scope>NUCLEOTIDE SEQUENCE [LARGE SCALE GENOMIC DNA]</scope>
    <source>
        <strain evidence="2 3">451A</strain>
    </source>
</reference>
<organism evidence="2 3">
    <name type="scientific">Grus japonensis</name>
    <name type="common">Japanese crane</name>
    <name type="synonym">Red-crowned crane</name>
    <dbReference type="NCBI Taxonomy" id="30415"/>
    <lineage>
        <taxon>Eukaryota</taxon>
        <taxon>Metazoa</taxon>
        <taxon>Chordata</taxon>
        <taxon>Craniata</taxon>
        <taxon>Vertebrata</taxon>
        <taxon>Euteleostomi</taxon>
        <taxon>Archelosauria</taxon>
        <taxon>Archosauria</taxon>
        <taxon>Dinosauria</taxon>
        <taxon>Saurischia</taxon>
        <taxon>Theropoda</taxon>
        <taxon>Coelurosauria</taxon>
        <taxon>Aves</taxon>
        <taxon>Neognathae</taxon>
        <taxon>Neoaves</taxon>
        <taxon>Gruiformes</taxon>
        <taxon>Gruidae</taxon>
        <taxon>Grus</taxon>
    </lineage>
</organism>
<feature type="compositionally biased region" description="Basic and acidic residues" evidence="1">
    <location>
        <begin position="32"/>
        <end position="46"/>
    </location>
</feature>
<evidence type="ECO:0000256" key="1">
    <source>
        <dbReference type="SAM" id="MobiDB-lite"/>
    </source>
</evidence>
<comment type="caution">
    <text evidence="2">The sequence shown here is derived from an EMBL/GenBank/DDBJ whole genome shotgun (WGS) entry which is preliminary data.</text>
</comment>
<dbReference type="Proteomes" id="UP001623348">
    <property type="component" value="Unassembled WGS sequence"/>
</dbReference>
<protein>
    <submittedName>
        <fullName evidence="2">cAMP-dependent protein kinase inhibitor alpha</fullName>
    </submittedName>
</protein>
<sequence length="157" mass="17030">MPAGSKMDLPLAKAEPISNGGSKRCSQKRGVRRCERNNSADTKVSEEGGEGGAPGAGAEIPLQPMEKTMDHKTKSSKKPKLDAVAERRKIRCGRVKSLNSEIECTLSKFADDTKLSGVVDVPEGRDAIQRGLDKLKKATRVNLMRFNKAKCKVLHLG</sequence>
<evidence type="ECO:0000313" key="2">
    <source>
        <dbReference type="EMBL" id="GAB0185779.1"/>
    </source>
</evidence>
<dbReference type="EMBL" id="BAAFJT010000003">
    <property type="protein sequence ID" value="GAB0185779.1"/>
    <property type="molecule type" value="Genomic_DNA"/>
</dbReference>
<feature type="region of interest" description="Disordered" evidence="1">
    <location>
        <begin position="1"/>
        <end position="85"/>
    </location>
</feature>
<dbReference type="GO" id="GO:0004860">
    <property type="term" value="F:protein kinase inhibitor activity"/>
    <property type="evidence" value="ECO:0007669"/>
    <property type="project" value="UniProtKB-KW"/>
</dbReference>
<dbReference type="AlphaFoldDB" id="A0ABC9WK01"/>
<evidence type="ECO:0000313" key="3">
    <source>
        <dbReference type="Proteomes" id="UP001623348"/>
    </source>
</evidence>
<name>A0ABC9WK01_GRUJA</name>
<accession>A0ABC9WK01</accession>
<feature type="compositionally biased region" description="Basic and acidic residues" evidence="1">
    <location>
        <begin position="67"/>
        <end position="85"/>
    </location>
</feature>
<proteinExistence type="predicted"/>
<keyword evidence="2" id="KW-0649">Protein kinase inhibitor</keyword>
<keyword evidence="3" id="KW-1185">Reference proteome</keyword>